<accession>A0A7S4Q9C7</accession>
<dbReference type="InterPro" id="IPR015943">
    <property type="entry name" value="WD40/YVTN_repeat-like_dom_sf"/>
</dbReference>
<dbReference type="PANTHER" id="PTHR19879:SF9">
    <property type="entry name" value="TRANSCRIPTION INITIATION FACTOR TFIID SUBUNIT 5"/>
    <property type="match status" value="1"/>
</dbReference>
<evidence type="ECO:0000256" key="2">
    <source>
        <dbReference type="SAM" id="MobiDB-lite"/>
    </source>
</evidence>
<feature type="repeat" description="WD" evidence="1">
    <location>
        <begin position="120"/>
        <end position="144"/>
    </location>
</feature>
<dbReference type="Pfam" id="PF00400">
    <property type="entry name" value="WD40"/>
    <property type="match status" value="2"/>
</dbReference>
<protein>
    <submittedName>
        <fullName evidence="3">Uncharacterized protein</fullName>
    </submittedName>
</protein>
<dbReference type="InterPro" id="IPR001680">
    <property type="entry name" value="WD40_rpt"/>
</dbReference>
<dbReference type="SUPFAM" id="SSF50978">
    <property type="entry name" value="WD40 repeat-like"/>
    <property type="match status" value="1"/>
</dbReference>
<gene>
    <name evidence="3" type="ORF">AMON00008_LOCUS16156</name>
</gene>
<keyword evidence="1" id="KW-0853">WD repeat</keyword>
<proteinExistence type="predicted"/>
<feature type="region of interest" description="Disordered" evidence="2">
    <location>
        <begin position="402"/>
        <end position="425"/>
    </location>
</feature>
<dbReference type="PROSITE" id="PS50082">
    <property type="entry name" value="WD_REPEATS_2"/>
    <property type="match status" value="1"/>
</dbReference>
<dbReference type="Gene3D" id="2.130.10.10">
    <property type="entry name" value="YVTN repeat-like/Quinoprotein amine dehydrogenase"/>
    <property type="match status" value="2"/>
</dbReference>
<name>A0A7S4Q9C7_9DINO</name>
<sequence>MSDEWPARALTLLLILNRRGLPALDRLGPRILSFDEPAQVSLLASSGRDVVRRTPPSWFKAPQDGLMHALRSTTNVVSLTVDPVNGRWIAAGDAEGMVRIVWRAHGPSATFRAGRLYYAVTALAAAPGGDVVATGCADGSVRFWCPAAGRPLQQDAALVPEVAAESVTGGGGAGRGPLLQQLRASAGRPAPAPPRIVAATFLGAELLLTGDTAGRVLAWRRRGPRQPTSLAALPGIVRCLAVSPDGRWVGAAAACFEAWPTGDPSAPVRLALRGGTPTEALSAADCEATMCVAFCRSPAHASPLWLVAGTRQEIRVRSLPDRVLLQVLKGHDHVVRALAVSECGRWVASAGGGSERRRLIVWSVLGGDDPPGGPVFSASHTSELEVNALALSFLSTRRVDDLDPERQAVGRGPPLVGSAAAPSEG</sequence>
<dbReference type="SMART" id="SM00320">
    <property type="entry name" value="WD40"/>
    <property type="match status" value="3"/>
</dbReference>
<dbReference type="EMBL" id="HBNR01024115">
    <property type="protein sequence ID" value="CAE4576536.1"/>
    <property type="molecule type" value="Transcribed_RNA"/>
</dbReference>
<dbReference type="PANTHER" id="PTHR19879">
    <property type="entry name" value="TRANSCRIPTION INITIATION FACTOR TFIID"/>
    <property type="match status" value="1"/>
</dbReference>
<organism evidence="3">
    <name type="scientific">Alexandrium monilatum</name>
    <dbReference type="NCBI Taxonomy" id="311494"/>
    <lineage>
        <taxon>Eukaryota</taxon>
        <taxon>Sar</taxon>
        <taxon>Alveolata</taxon>
        <taxon>Dinophyceae</taxon>
        <taxon>Gonyaulacales</taxon>
        <taxon>Pyrocystaceae</taxon>
        <taxon>Alexandrium</taxon>
    </lineage>
</organism>
<evidence type="ECO:0000313" key="3">
    <source>
        <dbReference type="EMBL" id="CAE4576536.1"/>
    </source>
</evidence>
<reference evidence="3" key="1">
    <citation type="submission" date="2021-01" db="EMBL/GenBank/DDBJ databases">
        <authorList>
            <person name="Corre E."/>
            <person name="Pelletier E."/>
            <person name="Niang G."/>
            <person name="Scheremetjew M."/>
            <person name="Finn R."/>
            <person name="Kale V."/>
            <person name="Holt S."/>
            <person name="Cochrane G."/>
            <person name="Meng A."/>
            <person name="Brown T."/>
            <person name="Cohen L."/>
        </authorList>
    </citation>
    <scope>NUCLEOTIDE SEQUENCE</scope>
    <source>
        <strain evidence="3">CCMP3105</strain>
    </source>
</reference>
<dbReference type="AlphaFoldDB" id="A0A7S4Q9C7"/>
<dbReference type="InterPro" id="IPR036322">
    <property type="entry name" value="WD40_repeat_dom_sf"/>
</dbReference>
<evidence type="ECO:0000256" key="1">
    <source>
        <dbReference type="PROSITE-ProRule" id="PRU00221"/>
    </source>
</evidence>